<protein>
    <submittedName>
        <fullName evidence="2">Uncharacterized protein</fullName>
    </submittedName>
</protein>
<organism evidence="2 3">
    <name type="scientific">Mycolicibacterium goodii</name>
    <name type="common">Mycobacterium goodii</name>
    <dbReference type="NCBI Taxonomy" id="134601"/>
    <lineage>
        <taxon>Bacteria</taxon>
        <taxon>Bacillati</taxon>
        <taxon>Actinomycetota</taxon>
        <taxon>Actinomycetes</taxon>
        <taxon>Mycobacteriales</taxon>
        <taxon>Mycobacteriaceae</taxon>
        <taxon>Mycolicibacterium</taxon>
    </lineage>
</organism>
<evidence type="ECO:0000256" key="1">
    <source>
        <dbReference type="SAM" id="MobiDB-lite"/>
    </source>
</evidence>
<dbReference type="AlphaFoldDB" id="A0A0K0X5G8"/>
<proteinExistence type="predicted"/>
<sequence length="127" mass="13733">MCGAHHQPARRDVRVVVEDQRDLGVGPADGHVGLPVGVGQLDGGLRAWQSGVDDDQPHPRLPRGPRPAVHHLHAVARLPHPTRSRVRVGKGQNLVDGHPADSGERVQLFHGTVSGQPTGQVERRARR</sequence>
<name>A0A0K0X5G8_MYCGD</name>
<reference evidence="2 3" key="1">
    <citation type="submission" date="2015-07" db="EMBL/GenBank/DDBJ databases">
        <title>Complete genome sequence of Mycobacterium goodii X7B, a facultative thermophilic biodesulfurizing bacterium.</title>
        <authorList>
            <person name="Yu B."/>
            <person name="Li F."/>
            <person name="Xu P."/>
        </authorList>
    </citation>
    <scope>NUCLEOTIDE SEQUENCE [LARGE SCALE GENOMIC DNA]</scope>
    <source>
        <strain evidence="2 3">X7B</strain>
    </source>
</reference>
<accession>A0A0K0X5G8</accession>
<evidence type="ECO:0000313" key="3">
    <source>
        <dbReference type="Proteomes" id="UP000062255"/>
    </source>
</evidence>
<feature type="region of interest" description="Disordered" evidence="1">
    <location>
        <begin position="95"/>
        <end position="127"/>
    </location>
</feature>
<dbReference type="PATRIC" id="fig|134601.6.peg.2793"/>
<evidence type="ECO:0000313" key="2">
    <source>
        <dbReference type="EMBL" id="AKS32720.1"/>
    </source>
</evidence>
<gene>
    <name evidence="2" type="ORF">AFA91_13465</name>
</gene>
<dbReference type="KEGG" id="mgo:AFA91_13465"/>
<dbReference type="Proteomes" id="UP000062255">
    <property type="component" value="Chromosome"/>
</dbReference>
<dbReference type="EMBL" id="CP012150">
    <property type="protein sequence ID" value="AKS32720.1"/>
    <property type="molecule type" value="Genomic_DNA"/>
</dbReference>